<dbReference type="Pfam" id="PF00436">
    <property type="entry name" value="SSB"/>
    <property type="match status" value="1"/>
</dbReference>
<dbReference type="PANTHER" id="PTHR10302">
    <property type="entry name" value="SINGLE-STRANDED DNA-BINDING PROTEIN"/>
    <property type="match status" value="1"/>
</dbReference>
<evidence type="ECO:0000313" key="4">
    <source>
        <dbReference type="EMBL" id="QSE95903.1"/>
    </source>
</evidence>
<comment type="subunit">
    <text evidence="2">Homotetramer.</text>
</comment>
<dbReference type="PIRSF" id="PIRSF002070">
    <property type="entry name" value="SSB"/>
    <property type="match status" value="1"/>
</dbReference>
<dbReference type="GO" id="GO:0003697">
    <property type="term" value="F:single-stranded DNA binding"/>
    <property type="evidence" value="ECO:0007669"/>
    <property type="project" value="UniProtKB-UniRule"/>
</dbReference>
<dbReference type="PANTHER" id="PTHR10302:SF27">
    <property type="entry name" value="SINGLE-STRANDED DNA-BINDING PROTEIN"/>
    <property type="match status" value="1"/>
</dbReference>
<dbReference type="Proteomes" id="UP000662783">
    <property type="component" value="Chromosome"/>
</dbReference>
<reference evidence="4" key="1">
    <citation type="submission" date="2021-02" db="EMBL/GenBank/DDBJ databases">
        <title>Fulvivirga sp. S481 isolated from sea water.</title>
        <authorList>
            <person name="Bae S.S."/>
            <person name="Baek K."/>
        </authorList>
    </citation>
    <scope>NUCLEOTIDE SEQUENCE</scope>
    <source>
        <strain evidence="4">S481</strain>
    </source>
</reference>
<dbReference type="InterPro" id="IPR011344">
    <property type="entry name" value="ssDNA-bd"/>
</dbReference>
<evidence type="ECO:0000256" key="2">
    <source>
        <dbReference type="HAMAP-Rule" id="MF_00984"/>
    </source>
</evidence>
<keyword evidence="1 2" id="KW-0238">DNA-binding</keyword>
<protein>
    <recommendedName>
        <fullName evidence="2 3">Single-stranded DNA-binding protein</fullName>
        <shortName evidence="2">SSB</shortName>
    </recommendedName>
</protein>
<gene>
    <name evidence="4" type="primary">ssb</name>
    <name evidence="4" type="ORF">JR347_09750</name>
</gene>
<dbReference type="GO" id="GO:0006260">
    <property type="term" value="P:DNA replication"/>
    <property type="evidence" value="ECO:0007669"/>
    <property type="project" value="InterPro"/>
</dbReference>
<keyword evidence="5" id="KW-1185">Reference proteome</keyword>
<evidence type="ECO:0000256" key="1">
    <source>
        <dbReference type="ARBA" id="ARBA00023125"/>
    </source>
</evidence>
<dbReference type="PROSITE" id="PS50935">
    <property type="entry name" value="SSB"/>
    <property type="match status" value="1"/>
</dbReference>
<comment type="caution">
    <text evidence="2">Lacks conserved residue(s) required for the propagation of feature annotation.</text>
</comment>
<dbReference type="CDD" id="cd04496">
    <property type="entry name" value="SSB_OBF"/>
    <property type="match status" value="1"/>
</dbReference>
<dbReference type="KEGG" id="fuv:JR347_09750"/>
<accession>A0A974WEI1</accession>
<dbReference type="SUPFAM" id="SSF50249">
    <property type="entry name" value="Nucleic acid-binding proteins"/>
    <property type="match status" value="1"/>
</dbReference>
<sequence>MKNLRNSVQLIGRLGKDPEVKTLTSGKSLTTFSIATSDTYKNANGEKVEDTQWHNIVAWGKQSEIAGEYLKKGQEVAIEGKLIHRSYETNSGEKKYVTEINLNELLMIGGKK</sequence>
<dbReference type="NCBIfam" id="TIGR00621">
    <property type="entry name" value="ssb"/>
    <property type="match status" value="1"/>
</dbReference>
<name>A0A974WEI1_9BACT</name>
<dbReference type="EMBL" id="CP070608">
    <property type="protein sequence ID" value="QSE95903.1"/>
    <property type="molecule type" value="Genomic_DNA"/>
</dbReference>
<dbReference type="RefSeq" id="WP_205720416.1">
    <property type="nucleotide sequence ID" value="NZ_CP070608.1"/>
</dbReference>
<dbReference type="InterPro" id="IPR000424">
    <property type="entry name" value="Primosome_PriB/ssb"/>
</dbReference>
<dbReference type="InterPro" id="IPR012340">
    <property type="entry name" value="NA-bd_OB-fold"/>
</dbReference>
<dbReference type="GO" id="GO:0009295">
    <property type="term" value="C:nucleoid"/>
    <property type="evidence" value="ECO:0007669"/>
    <property type="project" value="TreeGrafter"/>
</dbReference>
<dbReference type="AlphaFoldDB" id="A0A974WEI1"/>
<dbReference type="HAMAP" id="MF_00984">
    <property type="entry name" value="SSB"/>
    <property type="match status" value="1"/>
</dbReference>
<evidence type="ECO:0000256" key="3">
    <source>
        <dbReference type="PIRNR" id="PIRNR002070"/>
    </source>
</evidence>
<proteinExistence type="inferred from homology"/>
<evidence type="ECO:0000313" key="5">
    <source>
        <dbReference type="Proteomes" id="UP000662783"/>
    </source>
</evidence>
<organism evidence="4 5">
    <name type="scientific">Fulvivirga lutea</name>
    <dbReference type="NCBI Taxonomy" id="2810512"/>
    <lineage>
        <taxon>Bacteria</taxon>
        <taxon>Pseudomonadati</taxon>
        <taxon>Bacteroidota</taxon>
        <taxon>Cytophagia</taxon>
        <taxon>Cytophagales</taxon>
        <taxon>Fulvivirgaceae</taxon>
        <taxon>Fulvivirga</taxon>
    </lineage>
</organism>
<dbReference type="Gene3D" id="2.40.50.140">
    <property type="entry name" value="Nucleic acid-binding proteins"/>
    <property type="match status" value="1"/>
</dbReference>